<gene>
    <name evidence="12" type="ORF">CUN49_14115</name>
</gene>
<dbReference type="InterPro" id="IPR000298">
    <property type="entry name" value="Cyt_c_oxidase-like_su3"/>
</dbReference>
<feature type="transmembrane region" description="Helical" evidence="10">
    <location>
        <begin position="169"/>
        <end position="192"/>
    </location>
</feature>
<feature type="transmembrane region" description="Helical" evidence="10">
    <location>
        <begin position="97"/>
        <end position="116"/>
    </location>
</feature>
<evidence type="ECO:0000256" key="9">
    <source>
        <dbReference type="RuleBase" id="RU003376"/>
    </source>
</evidence>
<sequence>MTTMQTAFDQEQYQREQALKNARLGLLLWRFANGMAFVFFIFANLLMRNVQPSWPPPGVERLPIALPIAITLVILLSGMTATRTLRAVRANEFGRALQFGVATVALGVLFFIGLLAAGAQVTPSGPYSSIVWAMQFFHGLHVTAATVLLSLVLIGVWRRRYSAEQHWGVEASVVFWHFVDAMWLVFFAFIYVL</sequence>
<keyword evidence="7 10" id="KW-0472">Membrane</keyword>
<evidence type="ECO:0000256" key="6">
    <source>
        <dbReference type="ARBA" id="ARBA00022989"/>
    </source>
</evidence>
<comment type="caution">
    <text evidence="12">The sequence shown here is derived from an EMBL/GenBank/DDBJ whole genome shotgun (WGS) entry which is preliminary data.</text>
</comment>
<dbReference type="PANTHER" id="PTHR11403">
    <property type="entry name" value="CYTOCHROME C OXIDASE SUBUNIT III"/>
    <property type="match status" value="1"/>
</dbReference>
<keyword evidence="5" id="KW-1278">Translocase</keyword>
<keyword evidence="6 10" id="KW-1133">Transmembrane helix</keyword>
<evidence type="ECO:0000313" key="12">
    <source>
        <dbReference type="EMBL" id="PJF34743.1"/>
    </source>
</evidence>
<dbReference type="EC" id="7.1.1.9" evidence="3"/>
<evidence type="ECO:0000259" key="11">
    <source>
        <dbReference type="PROSITE" id="PS50253"/>
    </source>
</evidence>
<dbReference type="PANTHER" id="PTHR11403:SF7">
    <property type="entry name" value="CYTOCHROME C OXIDASE SUBUNIT 3"/>
    <property type="match status" value="1"/>
</dbReference>
<evidence type="ECO:0000256" key="3">
    <source>
        <dbReference type="ARBA" id="ARBA00012949"/>
    </source>
</evidence>
<comment type="subcellular location">
    <subcellularLocation>
        <location evidence="9">Cell membrane</location>
        <topology evidence="9">Multi-pass membrane protein</topology>
    </subcellularLocation>
    <subcellularLocation>
        <location evidence="1">Membrane</location>
        <topology evidence="1">Multi-pass membrane protein</topology>
    </subcellularLocation>
</comment>
<reference evidence="12 13" key="1">
    <citation type="submission" date="2017-11" db="EMBL/GenBank/DDBJ databases">
        <title>Evolution of Phototrophy in the Chloroflexi Phylum Driven by Horizontal Gene Transfer.</title>
        <authorList>
            <person name="Ward L.M."/>
            <person name="Hemp J."/>
            <person name="Shih P.M."/>
            <person name="Mcglynn S.E."/>
            <person name="Fischer W."/>
        </authorList>
    </citation>
    <scope>NUCLEOTIDE SEQUENCE [LARGE SCALE GENOMIC DNA]</scope>
    <source>
        <strain evidence="12">JP3_13</strain>
    </source>
</reference>
<dbReference type="InterPro" id="IPR035973">
    <property type="entry name" value="Cyt_c_oxidase_su3-like_sf"/>
</dbReference>
<evidence type="ECO:0000256" key="10">
    <source>
        <dbReference type="SAM" id="Phobius"/>
    </source>
</evidence>
<evidence type="ECO:0000313" key="13">
    <source>
        <dbReference type="Proteomes" id="UP000229681"/>
    </source>
</evidence>
<dbReference type="EMBL" id="PGTM01000284">
    <property type="protein sequence ID" value="PJF34743.1"/>
    <property type="molecule type" value="Genomic_DNA"/>
</dbReference>
<dbReference type="SUPFAM" id="SSF81452">
    <property type="entry name" value="Cytochrome c oxidase subunit III-like"/>
    <property type="match status" value="1"/>
</dbReference>
<dbReference type="AlphaFoldDB" id="A0A2M8PB10"/>
<dbReference type="PROSITE" id="PS50253">
    <property type="entry name" value="COX3"/>
    <property type="match status" value="1"/>
</dbReference>
<comment type="similarity">
    <text evidence="2 9">Belongs to the cytochrome c oxidase subunit 3 family.</text>
</comment>
<evidence type="ECO:0000256" key="1">
    <source>
        <dbReference type="ARBA" id="ARBA00004141"/>
    </source>
</evidence>
<accession>A0A2M8PB10</accession>
<dbReference type="Pfam" id="PF00510">
    <property type="entry name" value="COX3"/>
    <property type="match status" value="1"/>
</dbReference>
<feature type="transmembrane region" description="Helical" evidence="10">
    <location>
        <begin position="24"/>
        <end position="44"/>
    </location>
</feature>
<dbReference type="CDD" id="cd00386">
    <property type="entry name" value="Heme_Cu_Oxidase_III_like"/>
    <property type="match status" value="1"/>
</dbReference>
<feature type="transmembrane region" description="Helical" evidence="10">
    <location>
        <begin position="136"/>
        <end position="157"/>
    </location>
</feature>
<feature type="domain" description="Heme-copper oxidase subunit III family profile" evidence="11">
    <location>
        <begin position="1"/>
        <end position="193"/>
    </location>
</feature>
<dbReference type="Proteomes" id="UP000229681">
    <property type="component" value="Unassembled WGS sequence"/>
</dbReference>
<evidence type="ECO:0000256" key="7">
    <source>
        <dbReference type="ARBA" id="ARBA00023136"/>
    </source>
</evidence>
<keyword evidence="4 9" id="KW-0812">Transmembrane</keyword>
<organism evidence="12 13">
    <name type="scientific">Candidatus Thermofonsia Clade 1 bacterium</name>
    <dbReference type="NCBI Taxonomy" id="2364210"/>
    <lineage>
        <taxon>Bacteria</taxon>
        <taxon>Bacillati</taxon>
        <taxon>Chloroflexota</taxon>
        <taxon>Candidatus Thermofontia</taxon>
        <taxon>Candidatus Thermofonsia Clade 1</taxon>
    </lineage>
</organism>
<evidence type="ECO:0000256" key="5">
    <source>
        <dbReference type="ARBA" id="ARBA00022967"/>
    </source>
</evidence>
<evidence type="ECO:0000256" key="4">
    <source>
        <dbReference type="ARBA" id="ARBA00022692"/>
    </source>
</evidence>
<dbReference type="GO" id="GO:0005886">
    <property type="term" value="C:plasma membrane"/>
    <property type="evidence" value="ECO:0007669"/>
    <property type="project" value="UniProtKB-SubCell"/>
</dbReference>
<feature type="transmembrane region" description="Helical" evidence="10">
    <location>
        <begin position="64"/>
        <end position="85"/>
    </location>
</feature>
<name>A0A2M8PB10_9CHLR</name>
<dbReference type="Gene3D" id="1.20.120.80">
    <property type="entry name" value="Cytochrome c oxidase, subunit III, four-helix bundle"/>
    <property type="match status" value="1"/>
</dbReference>
<evidence type="ECO:0000256" key="8">
    <source>
        <dbReference type="ARBA" id="ARBA00031625"/>
    </source>
</evidence>
<dbReference type="InterPro" id="IPR013833">
    <property type="entry name" value="Cyt_c_oxidase_su3_a-hlx"/>
</dbReference>
<proteinExistence type="inferred from homology"/>
<dbReference type="GO" id="GO:0019646">
    <property type="term" value="P:aerobic electron transport chain"/>
    <property type="evidence" value="ECO:0007669"/>
    <property type="project" value="InterPro"/>
</dbReference>
<dbReference type="GO" id="GO:0004129">
    <property type="term" value="F:cytochrome-c oxidase activity"/>
    <property type="evidence" value="ECO:0007669"/>
    <property type="project" value="UniProtKB-EC"/>
</dbReference>
<protein>
    <recommendedName>
        <fullName evidence="3">cytochrome-c oxidase</fullName>
        <ecNumber evidence="3">7.1.1.9</ecNumber>
    </recommendedName>
    <alternativeName>
        <fullName evidence="8">Cytochrome c oxidase polypeptide III</fullName>
    </alternativeName>
</protein>
<evidence type="ECO:0000256" key="2">
    <source>
        <dbReference type="ARBA" id="ARBA00010581"/>
    </source>
</evidence>
<dbReference type="InterPro" id="IPR024791">
    <property type="entry name" value="Cyt_c/ubiquinol_Oxase_su3"/>
</dbReference>